<gene>
    <name evidence="1" type="ORF">LX64_04187</name>
</gene>
<dbReference type="RefSeq" id="WP_111599595.1">
    <property type="nucleotide sequence ID" value="NZ_QLLL01000008.1"/>
</dbReference>
<dbReference type="OrthoDB" id="660914at2"/>
<accession>A0A327Q855</accession>
<comment type="caution">
    <text evidence="1">The sequence shown here is derived from an EMBL/GenBank/DDBJ whole genome shotgun (WGS) entry which is preliminary data.</text>
</comment>
<reference evidence="1 2" key="1">
    <citation type="submission" date="2018-06" db="EMBL/GenBank/DDBJ databases">
        <title>Genomic Encyclopedia of Archaeal and Bacterial Type Strains, Phase II (KMG-II): from individual species to whole genera.</title>
        <authorList>
            <person name="Goeker M."/>
        </authorList>
    </citation>
    <scope>NUCLEOTIDE SEQUENCE [LARGE SCALE GENOMIC DNA]</scope>
    <source>
        <strain evidence="1 2">DSM 23857</strain>
    </source>
</reference>
<evidence type="ECO:0000313" key="1">
    <source>
        <dbReference type="EMBL" id="RAJ00481.1"/>
    </source>
</evidence>
<proteinExistence type="predicted"/>
<dbReference type="InterPro" id="IPR006521">
    <property type="entry name" value="Tail_protein_I"/>
</dbReference>
<protein>
    <submittedName>
        <fullName evidence="1">Phage tail P2-like protein</fullName>
    </submittedName>
</protein>
<dbReference type="Proteomes" id="UP000249547">
    <property type="component" value="Unassembled WGS sequence"/>
</dbReference>
<organism evidence="1 2">
    <name type="scientific">Chitinophaga skermanii</name>
    <dbReference type="NCBI Taxonomy" id="331697"/>
    <lineage>
        <taxon>Bacteria</taxon>
        <taxon>Pseudomonadati</taxon>
        <taxon>Bacteroidota</taxon>
        <taxon>Chitinophagia</taxon>
        <taxon>Chitinophagales</taxon>
        <taxon>Chitinophagaceae</taxon>
        <taxon>Chitinophaga</taxon>
    </lineage>
</organism>
<dbReference type="NCBIfam" id="TIGR01634">
    <property type="entry name" value="tail_P2_I"/>
    <property type="match status" value="1"/>
</dbReference>
<keyword evidence="2" id="KW-1185">Reference proteome</keyword>
<sequence>MMIPIADSISHLPQIKAIHAAIERRITEFDLSDLLVYIVNTAPASYLPLLAENFNVLGYNGFLLAQTDNEKRELIKNALLLQRYKGTPWAIKEALRSLGYGDCIITENVTHWATFRITLNLQGKTLGLDEIQNIIETVNAYKNIRSHLLDVSYTVDIGESEISLIDVLNAAEGINDREVFTIGGNTLHNGLIRRNGTSNYSRDSDKLTINIITDD</sequence>
<evidence type="ECO:0000313" key="2">
    <source>
        <dbReference type="Proteomes" id="UP000249547"/>
    </source>
</evidence>
<name>A0A327Q855_9BACT</name>
<dbReference type="EMBL" id="QLLL01000008">
    <property type="protein sequence ID" value="RAJ00481.1"/>
    <property type="molecule type" value="Genomic_DNA"/>
</dbReference>
<dbReference type="AlphaFoldDB" id="A0A327Q855"/>
<dbReference type="Pfam" id="PF09684">
    <property type="entry name" value="Tail_P2_I"/>
    <property type="match status" value="1"/>
</dbReference>